<dbReference type="eggNOG" id="KOG2081">
    <property type="taxonomic scope" value="Eukaryota"/>
</dbReference>
<keyword evidence="7" id="KW-1185">Reference proteome</keyword>
<name>A0A0L0F636_9EUKA</name>
<comment type="subcellular location">
    <subcellularLocation>
        <location evidence="1">Nucleus</location>
    </subcellularLocation>
</comment>
<protein>
    <recommendedName>
        <fullName evidence="5">Exportin-1/Importin-beta-like domain-containing protein</fullName>
    </recommendedName>
</protein>
<dbReference type="GO" id="GO:0005737">
    <property type="term" value="C:cytoplasm"/>
    <property type="evidence" value="ECO:0007669"/>
    <property type="project" value="TreeGrafter"/>
</dbReference>
<feature type="domain" description="Exportin-1/Importin-beta-like" evidence="5">
    <location>
        <begin position="48"/>
        <end position="138"/>
    </location>
</feature>
<comment type="similarity">
    <text evidence="2">Belongs to the importin beta family.</text>
</comment>
<reference evidence="6 7" key="1">
    <citation type="submission" date="2011-02" db="EMBL/GenBank/DDBJ databases">
        <title>The Genome Sequence of Sphaeroforma arctica JP610.</title>
        <authorList>
            <consortium name="The Broad Institute Genome Sequencing Platform"/>
            <person name="Russ C."/>
            <person name="Cuomo C."/>
            <person name="Young S.K."/>
            <person name="Zeng Q."/>
            <person name="Gargeya S."/>
            <person name="Alvarado L."/>
            <person name="Berlin A."/>
            <person name="Chapman S.B."/>
            <person name="Chen Z."/>
            <person name="Freedman E."/>
            <person name="Gellesch M."/>
            <person name="Goldberg J."/>
            <person name="Griggs A."/>
            <person name="Gujja S."/>
            <person name="Heilman E."/>
            <person name="Heiman D."/>
            <person name="Howarth C."/>
            <person name="Mehta T."/>
            <person name="Neiman D."/>
            <person name="Pearson M."/>
            <person name="Roberts A."/>
            <person name="Saif S."/>
            <person name="Shea T."/>
            <person name="Shenoy N."/>
            <person name="Sisk P."/>
            <person name="Stolte C."/>
            <person name="Sykes S."/>
            <person name="White J."/>
            <person name="Yandava C."/>
            <person name="Burger G."/>
            <person name="Gray M.W."/>
            <person name="Holland P.W.H."/>
            <person name="King N."/>
            <person name="Lang F.B.F."/>
            <person name="Roger A.J."/>
            <person name="Ruiz-Trillo I."/>
            <person name="Haas B."/>
            <person name="Nusbaum C."/>
            <person name="Birren B."/>
        </authorList>
    </citation>
    <scope>NUCLEOTIDE SEQUENCE [LARGE SCALE GENOMIC DNA]</scope>
    <source>
        <strain evidence="6 7">JP610</strain>
    </source>
</reference>
<dbReference type="Gene3D" id="1.25.10.10">
    <property type="entry name" value="Leucine-rich Repeat Variant"/>
    <property type="match status" value="1"/>
</dbReference>
<dbReference type="InterPro" id="IPR013598">
    <property type="entry name" value="Exportin-1/Importin-b-like"/>
</dbReference>
<dbReference type="GO" id="GO:0005634">
    <property type="term" value="C:nucleus"/>
    <property type="evidence" value="ECO:0007669"/>
    <property type="project" value="UniProtKB-SubCell"/>
</dbReference>
<dbReference type="PANTHER" id="PTHR12363">
    <property type="entry name" value="TRANSPORTIN 3 AND IMPORTIN 13"/>
    <property type="match status" value="1"/>
</dbReference>
<keyword evidence="4" id="KW-0539">Nucleus</keyword>
<dbReference type="SUPFAM" id="SSF48371">
    <property type="entry name" value="ARM repeat"/>
    <property type="match status" value="1"/>
</dbReference>
<dbReference type="Proteomes" id="UP000054560">
    <property type="component" value="Unassembled WGS sequence"/>
</dbReference>
<dbReference type="RefSeq" id="XP_014145515.1">
    <property type="nucleotide sequence ID" value="XM_014290040.1"/>
</dbReference>
<dbReference type="PANTHER" id="PTHR12363:SF33">
    <property type="entry name" value="IMPORTIN-13"/>
    <property type="match status" value="1"/>
</dbReference>
<dbReference type="GO" id="GO:0006606">
    <property type="term" value="P:protein import into nucleus"/>
    <property type="evidence" value="ECO:0007669"/>
    <property type="project" value="TreeGrafter"/>
</dbReference>
<dbReference type="InterPro" id="IPR011989">
    <property type="entry name" value="ARM-like"/>
</dbReference>
<evidence type="ECO:0000256" key="2">
    <source>
        <dbReference type="ARBA" id="ARBA00007991"/>
    </source>
</evidence>
<evidence type="ECO:0000259" key="5">
    <source>
        <dbReference type="Pfam" id="PF08389"/>
    </source>
</evidence>
<dbReference type="EMBL" id="KQ248457">
    <property type="protein sequence ID" value="KNC71613.1"/>
    <property type="molecule type" value="Genomic_DNA"/>
</dbReference>
<dbReference type="GeneID" id="25916351"/>
<accession>A0A0L0F636</accession>
<dbReference type="STRING" id="667725.A0A0L0F636"/>
<dbReference type="InterPro" id="IPR016024">
    <property type="entry name" value="ARM-type_fold"/>
</dbReference>
<evidence type="ECO:0000256" key="4">
    <source>
        <dbReference type="ARBA" id="ARBA00023242"/>
    </source>
</evidence>
<evidence type="ECO:0000256" key="1">
    <source>
        <dbReference type="ARBA" id="ARBA00004123"/>
    </source>
</evidence>
<proteinExistence type="inferred from homology"/>
<dbReference type="Pfam" id="PF08389">
    <property type="entry name" value="Xpo1"/>
    <property type="match status" value="1"/>
</dbReference>
<evidence type="ECO:0000313" key="6">
    <source>
        <dbReference type="EMBL" id="KNC71613.1"/>
    </source>
</evidence>
<organism evidence="6 7">
    <name type="scientific">Sphaeroforma arctica JP610</name>
    <dbReference type="NCBI Taxonomy" id="667725"/>
    <lineage>
        <taxon>Eukaryota</taxon>
        <taxon>Ichthyosporea</taxon>
        <taxon>Ichthyophonida</taxon>
        <taxon>Sphaeroforma</taxon>
    </lineage>
</organism>
<gene>
    <name evidence="6" type="ORF">SARC_15847</name>
</gene>
<dbReference type="InterPro" id="IPR051345">
    <property type="entry name" value="Importin_beta-like_NTR"/>
</dbReference>
<feature type="non-terminal residue" evidence="6">
    <location>
        <position position="144"/>
    </location>
</feature>
<dbReference type="AlphaFoldDB" id="A0A0L0F636"/>
<evidence type="ECO:0000313" key="7">
    <source>
        <dbReference type="Proteomes" id="UP000054560"/>
    </source>
</evidence>
<sequence>MQSLLFTAQTMRTKIKFHFHELPADVHLQLRDSLLSHIDRFSNGPHSTVLTQLVVALVDLMAYVVAWTDPLGDLLGFFGHRTDRLKTLLEILEVFPQETESRALRISDERLSALDDQLRSHGAEIMALLQTCLTTPEYQEKTHQ</sequence>
<keyword evidence="3" id="KW-0813">Transport</keyword>
<dbReference type="OrthoDB" id="435593at2759"/>
<evidence type="ECO:0000256" key="3">
    <source>
        <dbReference type="ARBA" id="ARBA00022448"/>
    </source>
</evidence>